<name>A0A2D1KKL9_9LACO</name>
<reference evidence="1 2" key="1">
    <citation type="submission" date="2016-10" db="EMBL/GenBank/DDBJ databases">
        <title>The whole genome sequencing and assembly of L. cotyniformis subsp. torquens DSM 20004 strain.</title>
        <authorList>
            <person name="Park M.-K."/>
            <person name="Lee Y.-J."/>
            <person name="Yi H."/>
            <person name="Bahn Y.-S."/>
            <person name="Kim J.F."/>
            <person name="Lee D.-W."/>
        </authorList>
    </citation>
    <scope>NUCLEOTIDE SEQUENCE [LARGE SCALE GENOMIC DNA]</scope>
    <source>
        <strain evidence="1 2">DSM 20004</strain>
    </source>
</reference>
<dbReference type="AlphaFoldDB" id="A0A2D1KKL9"/>
<sequence length="96" mass="10840">MSLLAIITGILTLVNYAFLTGQIYPVFIGVFLQAILTIVTFMTALAYRGRRQRRDYVHGGYKIFTLRFGIIMVSCLGNLAVLIVILLNLFGRLNHF</sequence>
<dbReference type="OrthoDB" id="2324747at2"/>
<evidence type="ECO:0000313" key="2">
    <source>
        <dbReference type="Proteomes" id="UP000223559"/>
    </source>
</evidence>
<protein>
    <submittedName>
        <fullName evidence="1">Uncharacterized protein</fullName>
    </submittedName>
</protein>
<organism evidence="1 2">
    <name type="scientific">Loigolactobacillus coryniformis subsp. torquens DSM 20004 = KCTC 3535</name>
    <dbReference type="NCBI Taxonomy" id="1423822"/>
    <lineage>
        <taxon>Bacteria</taxon>
        <taxon>Bacillati</taxon>
        <taxon>Bacillota</taxon>
        <taxon>Bacilli</taxon>
        <taxon>Lactobacillales</taxon>
        <taxon>Lactobacillaceae</taxon>
        <taxon>Loigolactobacillus</taxon>
    </lineage>
</organism>
<accession>A0A2D1KKL9</accession>
<gene>
    <name evidence="1" type="ORF">LC20004_01175</name>
</gene>
<keyword evidence="2" id="KW-1185">Reference proteome</keyword>
<dbReference type="RefSeq" id="WP_010012796.1">
    <property type="nucleotide sequence ID" value="NZ_AEOS01000089.1"/>
</dbReference>
<evidence type="ECO:0000313" key="1">
    <source>
        <dbReference type="EMBL" id="ATO42612.1"/>
    </source>
</evidence>
<dbReference type="KEGG" id="lcy:LC20004_01175"/>
<proteinExistence type="predicted"/>
<dbReference type="EMBL" id="CP017697">
    <property type="protein sequence ID" value="ATO42612.1"/>
    <property type="molecule type" value="Genomic_DNA"/>
</dbReference>
<dbReference type="Proteomes" id="UP000223559">
    <property type="component" value="Chromosome"/>
</dbReference>